<sequence>MSNQLEERHHHELDSVLSALRDRAQAGPTGLLDTAINVIVRVEQLQRAQVGDAEAQLLAERLAEWLHHLAAWLESNKPKLSQEYEGMLGLDAALAMYLRTYFGQEGEEVTARLATPARMAWDDYKRSASIFALHGLFRRLKGDPQGSPLNALLDLVWKLWVKPDQAAVTARRSELEAAEENTPEAQNEPPSPAPQMPKVPAVASGVLTPLFAAFWEPHRSIQEEAGEVRIVDRHRRTVGQLRLEGLSLEERQALQGSIDDTQNLPTHHLFRWLVAKVAEQAQGDSGEARRILVEGGLDGLRKDLGLNSAKASGALRTALELFQRVAIPLPDGHTRPLLTWTESRSGPGKRAKLTIDVDDALLPSFVSTLGKSLREREAKRLVPVPRRLPPLQGHPSSHGAQAALQLLILEEFRQQAGQVAASGYAIIPSERWTQMFEGSGVPMRLDEDILVRWVGLANPEQAPFLWRNSDDPANAYRLASRYEADHQLISRSGMRESRGREIQRRGLRPRLG</sequence>
<proteinExistence type="predicted"/>
<gene>
    <name evidence="2" type="ORF">BON30_47550</name>
</gene>
<protein>
    <submittedName>
        <fullName evidence="2">Uncharacterized protein</fullName>
    </submittedName>
</protein>
<dbReference type="RefSeq" id="WP_071905305.1">
    <property type="nucleotide sequence ID" value="NZ_MPIN01000031.1"/>
</dbReference>
<organism evidence="2 3">
    <name type="scientific">Cystobacter ferrugineus</name>
    <dbReference type="NCBI Taxonomy" id="83449"/>
    <lineage>
        <taxon>Bacteria</taxon>
        <taxon>Pseudomonadati</taxon>
        <taxon>Myxococcota</taxon>
        <taxon>Myxococcia</taxon>
        <taxon>Myxococcales</taxon>
        <taxon>Cystobacterineae</taxon>
        <taxon>Archangiaceae</taxon>
        <taxon>Cystobacter</taxon>
    </lineage>
</organism>
<feature type="region of interest" description="Disordered" evidence="1">
    <location>
        <begin position="492"/>
        <end position="512"/>
    </location>
</feature>
<dbReference type="EMBL" id="MPIN01000031">
    <property type="protein sequence ID" value="OJH33618.1"/>
    <property type="molecule type" value="Genomic_DNA"/>
</dbReference>
<name>A0A1L9AUC1_9BACT</name>
<reference evidence="2 3" key="2">
    <citation type="submission" date="2016-12" db="EMBL/GenBank/DDBJ databases">
        <title>Draft Genome Sequence of Cystobacter ferrugineus Strain Cbfe23.</title>
        <authorList>
            <person name="Akbar S."/>
            <person name="Dowd S.E."/>
            <person name="Stevens D.C."/>
        </authorList>
    </citation>
    <scope>NUCLEOTIDE SEQUENCE [LARGE SCALE GENOMIC DNA]</scope>
    <source>
        <strain evidence="2 3">Cbfe23</strain>
    </source>
</reference>
<comment type="caution">
    <text evidence="2">The sequence shown here is derived from an EMBL/GenBank/DDBJ whole genome shotgun (WGS) entry which is preliminary data.</text>
</comment>
<evidence type="ECO:0000256" key="1">
    <source>
        <dbReference type="SAM" id="MobiDB-lite"/>
    </source>
</evidence>
<keyword evidence="3" id="KW-1185">Reference proteome</keyword>
<evidence type="ECO:0000313" key="3">
    <source>
        <dbReference type="Proteomes" id="UP000182229"/>
    </source>
</evidence>
<feature type="region of interest" description="Disordered" evidence="1">
    <location>
        <begin position="171"/>
        <end position="199"/>
    </location>
</feature>
<reference evidence="3" key="1">
    <citation type="submission" date="2016-11" db="EMBL/GenBank/DDBJ databases">
        <authorList>
            <person name="Shukria A."/>
            <person name="Stevens D.C."/>
        </authorList>
    </citation>
    <scope>NUCLEOTIDE SEQUENCE [LARGE SCALE GENOMIC DNA]</scope>
    <source>
        <strain evidence="3">Cbfe23</strain>
    </source>
</reference>
<feature type="compositionally biased region" description="Basic and acidic residues" evidence="1">
    <location>
        <begin position="492"/>
        <end position="504"/>
    </location>
</feature>
<evidence type="ECO:0000313" key="2">
    <source>
        <dbReference type="EMBL" id="OJH33618.1"/>
    </source>
</evidence>
<dbReference type="AlphaFoldDB" id="A0A1L9AUC1"/>
<dbReference type="Proteomes" id="UP000182229">
    <property type="component" value="Unassembled WGS sequence"/>
</dbReference>
<accession>A0A1L9AUC1</accession>